<dbReference type="Proteomes" id="UP000031980">
    <property type="component" value="Unassembled WGS sequence"/>
</dbReference>
<dbReference type="InterPro" id="IPR038765">
    <property type="entry name" value="Papain-like_cys_pep_sf"/>
</dbReference>
<evidence type="ECO:0000313" key="2">
    <source>
        <dbReference type="EMBL" id="KIO43821.1"/>
    </source>
</evidence>
<proteinExistence type="predicted"/>
<dbReference type="Proteomes" id="UP000031937">
    <property type="component" value="Unassembled WGS sequence"/>
</dbReference>
<dbReference type="EMBL" id="JPIT01000031">
    <property type="protein sequence ID" value="KIO43821.1"/>
    <property type="molecule type" value="Genomic_DNA"/>
</dbReference>
<keyword evidence="5" id="KW-1185">Reference proteome</keyword>
<comment type="caution">
    <text evidence="3">The sequence shown here is derived from an EMBL/GenBank/DDBJ whole genome shotgun (WGS) entry which is preliminary data.</text>
</comment>
<accession>A0A0C3R771</accession>
<dbReference type="Gene3D" id="2.60.40.1120">
    <property type="entry name" value="Carboxypeptidase-like, regulatory domain"/>
    <property type="match status" value="1"/>
</dbReference>
<name>A0A0C3R771_9PORP</name>
<dbReference type="SMART" id="SM00460">
    <property type="entry name" value="TGc"/>
    <property type="match status" value="2"/>
</dbReference>
<organism evidence="3 5">
    <name type="scientific">Sanguibacteroides justesenii</name>
    <dbReference type="NCBI Taxonomy" id="1547597"/>
    <lineage>
        <taxon>Bacteria</taxon>
        <taxon>Pseudomonadati</taxon>
        <taxon>Bacteroidota</taxon>
        <taxon>Bacteroidia</taxon>
        <taxon>Bacteroidales</taxon>
        <taxon>Porphyromonadaceae</taxon>
        <taxon>Sanguibacteroides</taxon>
    </lineage>
</organism>
<dbReference type="AlphaFoldDB" id="A0A0C3R771"/>
<feature type="domain" description="Transglutaminase-like" evidence="1">
    <location>
        <begin position="566"/>
        <end position="616"/>
    </location>
</feature>
<evidence type="ECO:0000313" key="3">
    <source>
        <dbReference type="EMBL" id="KIO45985.1"/>
    </source>
</evidence>
<dbReference type="RefSeq" id="WP_041503996.1">
    <property type="nucleotide sequence ID" value="NZ_JPIT01000031.1"/>
</dbReference>
<protein>
    <recommendedName>
        <fullName evidence="1">Transglutaminase-like domain-containing protein</fullName>
    </recommendedName>
</protein>
<reference evidence="3 5" key="1">
    <citation type="submission" date="2014-07" db="EMBL/GenBank/DDBJ databases">
        <title>Porphyromonadaceae bacterium OUH 308042 = ATCC BAA-2681 = DSM 28342 draft genome.</title>
        <authorList>
            <person name="Sydenham T.V."/>
            <person name="Hasman H."/>
            <person name="Justensen U.S."/>
        </authorList>
    </citation>
    <scope>NUCLEOTIDE SEQUENCE [LARGE SCALE GENOMIC DNA]</scope>
    <source>
        <strain evidence="3 5">OUH 308042</strain>
    </source>
</reference>
<gene>
    <name evidence="3" type="ORF">BA92_05960</name>
    <name evidence="2" type="ORF">IE90_12010</name>
</gene>
<sequence>MKLLIIGLVMSLFFTCCKHPHFISDRDYRVEVRHDFDRKREMLIKSSENVLEIFDTPMNWEEREAMEFLYAYSPLVDISMQSGTFFLKNVRASLRAKEKMPWGKEIPEVIFRHFVLPVRGGKEALDSSRVVFYRELKDRVGGCRSMEEAALEVNHWCHEKVVYRPTDARTFSPLATVSTAYGRCGEESVFTLAALRAVAIPARQIYTPRWAHCDDNHAWIEVWVDGEWKYLGACEPEPRLNMAWFTVPVQRAVYVEADVFGRYKGDEEVVYATRNSTGINVTAHYTKTRPTVVQVIDSLQQPVAGAKVEYRLFNYGEYYPIATLYSDKDGNSRLTLGLGDLIVWVSKGEKYGFGKYDVREGDTLRIVLNKDSDSRYAEEYILVPPVAEPVAAIANSEERALNDKRFTREDSIRNAYVASFMQEKEAEEIAKELGVDPEQFVRFVKISRGNYEETVRFIREISPERRGMAMALLSVVPEKDLQDTPARVWTDHLNSAWKYRETPMFKEYVLNPRIRNEFLTAYRSLLTDYLSKKRISSVSDLTEEIDRICLVDSIYPAKIITPPEGVLRTGFTDSRSRDVFFVAACRSLGIPARIEPVSGKPEYYDNGSWRSLSVAVSDFVGPKGRLMIRYEGDEVKDPNYFLNFTIAQLRDQTVRTIDLGSNAAVDMGAGASLKSIFAKPVTLEEGSYLLIAGNRRSDGTVLSNMTSFRIDPDETIVLDMHIAPCKEVNRILGHIDPDLACGLEENGNREFLEWPLAGYTALALIEADKEPTNHLLRDVSSMKSDFEELGIPMTFIFRNKEQWKKFDRSAFRPFPTVLSFGYDVEEEVWRAWEKALELKTKQLPCVIVVNRKGEVVFISQGYRVGLGSQLLKMMQLK</sequence>
<dbReference type="Gene3D" id="3.10.620.30">
    <property type="match status" value="1"/>
</dbReference>
<dbReference type="PANTHER" id="PTHR35532:SF5">
    <property type="entry name" value="CARBOHYDRATE-BINDING DOMAIN-CONTAINING PROTEIN"/>
    <property type="match status" value="1"/>
</dbReference>
<feature type="domain" description="Transglutaminase-like" evidence="1">
    <location>
        <begin position="176"/>
        <end position="235"/>
    </location>
</feature>
<dbReference type="EMBL" id="JPIU01000037">
    <property type="protein sequence ID" value="KIO45985.1"/>
    <property type="molecule type" value="Genomic_DNA"/>
</dbReference>
<dbReference type="SUPFAM" id="SSF54001">
    <property type="entry name" value="Cysteine proteinases"/>
    <property type="match status" value="1"/>
</dbReference>
<dbReference type="InterPro" id="IPR002931">
    <property type="entry name" value="Transglutaminase-like"/>
</dbReference>
<evidence type="ECO:0000313" key="4">
    <source>
        <dbReference type="Proteomes" id="UP000031937"/>
    </source>
</evidence>
<dbReference type="PANTHER" id="PTHR35532">
    <property type="entry name" value="SIMILAR TO POLYHYDROXYALKANOATE DEPOLYMERASE"/>
    <property type="match status" value="1"/>
</dbReference>
<reference evidence="2 4" key="2">
    <citation type="submission" date="2014-07" db="EMBL/GenBank/DDBJ databases">
        <title>Porphyromonadaceae bacterium OUH 334697 = ATCC BAA-2682 = DSM 28341 draft genome.</title>
        <authorList>
            <person name="Sydenham T.V."/>
            <person name="Hasman H."/>
            <person name="Justesen U.S."/>
        </authorList>
    </citation>
    <scope>NUCLEOTIDE SEQUENCE [LARGE SCALE GENOMIC DNA]</scope>
    <source>
        <strain evidence="2 4">OUH 334697</strain>
    </source>
</reference>
<evidence type="ECO:0000313" key="5">
    <source>
        <dbReference type="Proteomes" id="UP000031980"/>
    </source>
</evidence>
<dbReference type="Pfam" id="PF01841">
    <property type="entry name" value="Transglut_core"/>
    <property type="match status" value="1"/>
</dbReference>
<dbReference type="OrthoDB" id="9787782at2"/>
<evidence type="ECO:0000259" key="1">
    <source>
        <dbReference type="SMART" id="SM00460"/>
    </source>
</evidence>